<evidence type="ECO:0000313" key="2">
    <source>
        <dbReference type="Proteomes" id="UP000035642"/>
    </source>
</evidence>
<dbReference type="Proteomes" id="UP000035642">
    <property type="component" value="Unassembled WGS sequence"/>
</dbReference>
<reference evidence="3" key="2">
    <citation type="submission" date="2017-02" db="UniProtKB">
        <authorList>
            <consortium name="WormBaseParasite"/>
        </authorList>
    </citation>
    <scope>IDENTIFICATION</scope>
</reference>
<accession>A0A0K0D5T4</accession>
<proteinExistence type="predicted"/>
<evidence type="ECO:0000313" key="3">
    <source>
        <dbReference type="WBParaSite" id="ACAC_0000542901-mRNA-1"/>
    </source>
</evidence>
<reference evidence="2" key="1">
    <citation type="submission" date="2012-09" db="EMBL/GenBank/DDBJ databases">
        <authorList>
            <person name="Martin A.A."/>
        </authorList>
    </citation>
    <scope>NUCLEOTIDE SEQUENCE</scope>
</reference>
<dbReference type="STRING" id="6313.A0A0K0D5T4"/>
<dbReference type="PANTHER" id="PTHR46706:SF12">
    <property type="entry name" value="PROTEIN QUA-1-RELATED"/>
    <property type="match status" value="1"/>
</dbReference>
<dbReference type="WBParaSite" id="ACAC_0000542901-mRNA-1">
    <property type="protein sequence ID" value="ACAC_0000542901-mRNA-1"/>
    <property type="gene ID" value="ACAC_0000542901"/>
</dbReference>
<keyword evidence="1" id="KW-0217">Developmental protein</keyword>
<dbReference type="AlphaFoldDB" id="A0A0K0D5T4"/>
<sequence length="249" mass="27277">MKSCSPGQWVGGITPEGSGLQLRCCWYAPLLDSEDRGIAMVTNGQLVVGGEVTNDGDVDGFDYIADIKVAEIHKGKCVLYFQETQTRTRTVHCIDFYQTGTAPGYPQTQTVFTSPHNLQKITQTSYYLANQPSNNVQAPIDTHFVQQNYIPFSHVAQPQPQPFGQLFNSALNPVMTPFQPQLAAVAAPSQSEVPFIMSTIPVSTFPPLTFPSLDKISRIDIPSVEDVENVIPPVQKAILTTVAKFFGVL</sequence>
<dbReference type="PANTHER" id="PTHR46706">
    <property type="entry name" value="PROTEIN QUA-1-RELATED"/>
    <property type="match status" value="1"/>
</dbReference>
<protein>
    <submittedName>
        <fullName evidence="3">DOMON domain-containing protein</fullName>
    </submittedName>
</protein>
<dbReference type="InterPro" id="IPR052140">
    <property type="entry name" value="Dev_Signal_Hedgehog-like"/>
</dbReference>
<name>A0A0K0D5T4_ANGCA</name>
<organism evidence="2 3">
    <name type="scientific">Angiostrongylus cantonensis</name>
    <name type="common">Rat lungworm</name>
    <dbReference type="NCBI Taxonomy" id="6313"/>
    <lineage>
        <taxon>Eukaryota</taxon>
        <taxon>Metazoa</taxon>
        <taxon>Ecdysozoa</taxon>
        <taxon>Nematoda</taxon>
        <taxon>Chromadorea</taxon>
        <taxon>Rhabditida</taxon>
        <taxon>Rhabditina</taxon>
        <taxon>Rhabditomorpha</taxon>
        <taxon>Strongyloidea</taxon>
        <taxon>Metastrongylidae</taxon>
        <taxon>Angiostrongylus</taxon>
    </lineage>
</organism>
<evidence type="ECO:0000256" key="1">
    <source>
        <dbReference type="ARBA" id="ARBA00022473"/>
    </source>
</evidence>
<keyword evidence="2" id="KW-1185">Reference proteome</keyword>